<geneLocation type="plasmid" evidence="2 3">
    <name>pdjl-6-4</name>
</geneLocation>
<dbReference type="SUPFAM" id="SSF56281">
    <property type="entry name" value="Metallo-hydrolase/oxidoreductase"/>
    <property type="match status" value="1"/>
</dbReference>
<dbReference type="SMART" id="SM00849">
    <property type="entry name" value="Lactamase_B"/>
    <property type="match status" value="1"/>
</dbReference>
<feature type="domain" description="Metallo-beta-lactamase" evidence="1">
    <location>
        <begin position="37"/>
        <end position="249"/>
    </location>
</feature>
<dbReference type="PANTHER" id="PTHR23131">
    <property type="entry name" value="ENDORIBONUCLEASE LACTB2"/>
    <property type="match status" value="1"/>
</dbReference>
<dbReference type="InterPro" id="IPR036866">
    <property type="entry name" value="RibonucZ/Hydroxyglut_hydro"/>
</dbReference>
<gene>
    <name evidence="2" type="ORF">M0639_32295</name>
</gene>
<name>A0AB38RMM3_RHOSG</name>
<dbReference type="RefSeq" id="WP_058228035.1">
    <property type="nucleotide sequence ID" value="NZ_CP096567.1"/>
</dbReference>
<dbReference type="InterPro" id="IPR001279">
    <property type="entry name" value="Metallo-B-lactamas"/>
</dbReference>
<dbReference type="AlphaFoldDB" id="A0AB38RMM3"/>
<sequence length="342" mass="37375">MTALPEQSVSSSTPGVHRVAEGIYRIPLALPMADLTTVNCYAVTSGSSITLVDPGWASPATERALSEALSNLGFALADVEQIVVTHTHWDHYTQAIALRDSYGTPVLVGEQEQHTIDAFDTIAGMHPRQVELLRTCGAPELADSIKALEFEEHERDVPFGEPDEWLKDGQQLSVGDRTLHVHHTPGHTRGHMIVIDPERNVMITGDHILPRITPSIGFERAPEELPLASFLESLTLVKSLPNTSMLPAHGQVTPFVHERVDALLAHHDARFGAVLSQVISGRHTAADVADALTWTRHEHALADLGDVHRMLAILEIGAHLDVLAVRGRLTRTDVEGVHHFTL</sequence>
<evidence type="ECO:0000313" key="2">
    <source>
        <dbReference type="EMBL" id="UPU46437.1"/>
    </source>
</evidence>
<organism evidence="2 3">
    <name type="scientific">Rhodococcus qingshengii JCM 15477</name>
    <dbReference type="NCBI Taxonomy" id="1303681"/>
    <lineage>
        <taxon>Bacteria</taxon>
        <taxon>Bacillati</taxon>
        <taxon>Actinomycetota</taxon>
        <taxon>Actinomycetes</taxon>
        <taxon>Mycobacteriales</taxon>
        <taxon>Nocardiaceae</taxon>
        <taxon>Rhodococcus</taxon>
        <taxon>Rhodococcus erythropolis group</taxon>
    </lineage>
</organism>
<accession>A0AB38RMM3</accession>
<dbReference type="Gene3D" id="3.60.15.10">
    <property type="entry name" value="Ribonuclease Z/Hydroxyacylglutathione hydrolase-like"/>
    <property type="match status" value="1"/>
</dbReference>
<evidence type="ECO:0000313" key="3">
    <source>
        <dbReference type="Proteomes" id="UP000831484"/>
    </source>
</evidence>
<dbReference type="InterPro" id="IPR050662">
    <property type="entry name" value="Sec-metab_biosynth-thioest"/>
</dbReference>
<proteinExistence type="predicted"/>
<dbReference type="Proteomes" id="UP000831484">
    <property type="component" value="Plasmid pdjl-6-4"/>
</dbReference>
<keyword evidence="3" id="KW-1185">Reference proteome</keyword>
<protein>
    <submittedName>
        <fullName evidence="2">MBL fold metallo-hydrolase</fullName>
    </submittedName>
</protein>
<dbReference type="PANTHER" id="PTHR23131:SF4">
    <property type="entry name" value="METALLO-BETA-LACTAMASE SUPERFAMILY POTEIN"/>
    <property type="match status" value="1"/>
</dbReference>
<dbReference type="Pfam" id="PF00753">
    <property type="entry name" value="Lactamase_B"/>
    <property type="match status" value="1"/>
</dbReference>
<dbReference type="EMBL" id="CP096567">
    <property type="protein sequence ID" value="UPU46437.1"/>
    <property type="molecule type" value="Genomic_DNA"/>
</dbReference>
<evidence type="ECO:0000259" key="1">
    <source>
        <dbReference type="SMART" id="SM00849"/>
    </source>
</evidence>
<reference evidence="3" key="1">
    <citation type="journal article" date="2022" name="Environ. Microbiol.">
        <title>Functional analysis, diversity, and distribution of carbendazim hydrolases MheI and CbmA, responsible for the initial step in carbendazim degradation.</title>
        <authorList>
            <person name="Zhang M."/>
            <person name="Bai X."/>
            <person name="Li Q."/>
            <person name="Zhang L."/>
            <person name="Zhu Q."/>
            <person name="Gao S."/>
            <person name="Ke Z."/>
            <person name="Jiang M."/>
            <person name="Hu J."/>
            <person name="Qiu J."/>
            <person name="Hong Q."/>
        </authorList>
    </citation>
    <scope>NUCLEOTIDE SEQUENCE [LARGE SCALE GENOMIC DNA]</scope>
    <source>
        <strain evidence="3">djl-6</strain>
    </source>
</reference>
<keyword evidence="2" id="KW-0614">Plasmid</keyword>